<evidence type="ECO:0000256" key="8">
    <source>
        <dbReference type="ARBA" id="ARBA00022840"/>
    </source>
</evidence>
<dbReference type="GO" id="GO:0050660">
    <property type="term" value="F:flavin adenine dinucleotide binding"/>
    <property type="evidence" value="ECO:0007669"/>
    <property type="project" value="InterPro"/>
</dbReference>
<gene>
    <name evidence="14" type="ORF">HY29_07175</name>
</gene>
<dbReference type="PANTHER" id="PTHR11059">
    <property type="entry name" value="DNA REPAIR PROTEIN RECN"/>
    <property type="match status" value="1"/>
</dbReference>
<evidence type="ECO:0000313" key="15">
    <source>
        <dbReference type="Proteomes" id="UP000027037"/>
    </source>
</evidence>
<keyword evidence="6 11" id="KW-0227">DNA damage</keyword>
<dbReference type="CDD" id="cd03241">
    <property type="entry name" value="ABC_RecN"/>
    <property type="match status" value="2"/>
</dbReference>
<evidence type="ECO:0000256" key="10">
    <source>
        <dbReference type="ARBA" id="ARBA00033408"/>
    </source>
</evidence>
<accession>A0A062TWZ0</accession>
<keyword evidence="15" id="KW-1185">Reference proteome</keyword>
<comment type="caution">
    <text evidence="14">The sequence shown here is derived from an EMBL/GenBank/DDBJ whole genome shotgun (WGS) entry which is preliminary data.</text>
</comment>
<dbReference type="RefSeq" id="WP_034799775.1">
    <property type="nucleotide sequence ID" value="NZ_AWFF01000109.1"/>
</dbReference>
<evidence type="ECO:0000256" key="12">
    <source>
        <dbReference type="SAM" id="Coils"/>
    </source>
</evidence>
<dbReference type="PIRSF" id="PIRSF003128">
    <property type="entry name" value="RecN"/>
    <property type="match status" value="1"/>
</dbReference>
<name>A0A062TWZ0_9PROT</name>
<dbReference type="InterPro" id="IPR004604">
    <property type="entry name" value="DNA_recomb/repair_RecN"/>
</dbReference>
<dbReference type="Pfam" id="PF02463">
    <property type="entry name" value="SMC_N"/>
    <property type="match status" value="1"/>
</dbReference>
<dbReference type="Gene3D" id="3.40.50.300">
    <property type="entry name" value="P-loop containing nucleotide triphosphate hydrolases"/>
    <property type="match status" value="2"/>
</dbReference>
<dbReference type="PANTHER" id="PTHR11059:SF0">
    <property type="entry name" value="DNA REPAIR PROTEIN RECN"/>
    <property type="match status" value="1"/>
</dbReference>
<keyword evidence="7" id="KW-0274">FAD</keyword>
<organism evidence="14 15">
    <name type="scientific">Hyphomonas beringensis</name>
    <dbReference type="NCBI Taxonomy" id="1280946"/>
    <lineage>
        <taxon>Bacteria</taxon>
        <taxon>Pseudomonadati</taxon>
        <taxon>Pseudomonadota</taxon>
        <taxon>Alphaproteobacteria</taxon>
        <taxon>Hyphomonadales</taxon>
        <taxon>Hyphomonadaceae</taxon>
        <taxon>Hyphomonas</taxon>
    </lineage>
</organism>
<protein>
    <recommendedName>
        <fullName evidence="3 11">DNA repair protein RecN</fullName>
    </recommendedName>
    <alternativeName>
        <fullName evidence="10 11">Recombination protein N</fullName>
    </alternativeName>
</protein>
<dbReference type="AlphaFoldDB" id="A0A062TWZ0"/>
<evidence type="ECO:0000256" key="2">
    <source>
        <dbReference type="ARBA" id="ARBA00009441"/>
    </source>
</evidence>
<dbReference type="GO" id="GO:0005524">
    <property type="term" value="F:ATP binding"/>
    <property type="evidence" value="ECO:0007669"/>
    <property type="project" value="UniProtKB-KW"/>
</dbReference>
<dbReference type="GO" id="GO:0003824">
    <property type="term" value="F:catalytic activity"/>
    <property type="evidence" value="ECO:0007669"/>
    <property type="project" value="InterPro"/>
</dbReference>
<proteinExistence type="inferred from homology"/>
<keyword evidence="5" id="KW-0547">Nucleotide-binding</keyword>
<dbReference type="SUPFAM" id="SSF52540">
    <property type="entry name" value="P-loop containing nucleoside triphosphate hydrolases"/>
    <property type="match status" value="1"/>
</dbReference>
<keyword evidence="4" id="KW-0285">Flavoprotein</keyword>
<evidence type="ECO:0000259" key="13">
    <source>
        <dbReference type="Pfam" id="PF02463"/>
    </source>
</evidence>
<comment type="similarity">
    <text evidence="2 11">Belongs to the RecN family.</text>
</comment>
<keyword evidence="9 11" id="KW-0234">DNA repair</keyword>
<dbReference type="STRING" id="1280946.HY29_07175"/>
<dbReference type="EMBL" id="AWFF01000109">
    <property type="protein sequence ID" value="KCZ50537.1"/>
    <property type="molecule type" value="Genomic_DNA"/>
</dbReference>
<evidence type="ECO:0000256" key="1">
    <source>
        <dbReference type="ARBA" id="ARBA00003618"/>
    </source>
</evidence>
<evidence type="ECO:0000256" key="7">
    <source>
        <dbReference type="ARBA" id="ARBA00022827"/>
    </source>
</evidence>
<evidence type="ECO:0000256" key="5">
    <source>
        <dbReference type="ARBA" id="ARBA00022741"/>
    </source>
</evidence>
<keyword evidence="8" id="KW-0067">ATP-binding</keyword>
<evidence type="ECO:0000256" key="11">
    <source>
        <dbReference type="PIRNR" id="PIRNR003128"/>
    </source>
</evidence>
<keyword evidence="12" id="KW-0175">Coiled coil</keyword>
<comment type="function">
    <text evidence="1 11">May be involved in recombinational repair of damaged DNA.</text>
</comment>
<evidence type="ECO:0000256" key="9">
    <source>
        <dbReference type="ARBA" id="ARBA00023204"/>
    </source>
</evidence>
<dbReference type="SUPFAM" id="SSF55103">
    <property type="entry name" value="FAD-linked oxidases, C-terminal domain"/>
    <property type="match status" value="1"/>
</dbReference>
<dbReference type="GO" id="GO:0043590">
    <property type="term" value="C:bacterial nucleoid"/>
    <property type="evidence" value="ECO:0007669"/>
    <property type="project" value="TreeGrafter"/>
</dbReference>
<dbReference type="GO" id="GO:0006281">
    <property type="term" value="P:DNA repair"/>
    <property type="evidence" value="ECO:0007669"/>
    <property type="project" value="UniProtKB-KW"/>
</dbReference>
<sequence>MILSLSIRDFVLINRLDIEPGAGFTALTGETGAGKSIILDALSQALGQPADRSMIRAGQDQASVAVEFSPPVRHPLWKALTEAGIEATPDETVTFKRIIRKNGPARAFINDQPVSAALLSDLGELLVEIHGQHAASSLMRPSTHRYLLDLFARNESLLEACARTHARMEEAAEKREALEAAHAEAIEQRDWLMEAVEDLTRLAPQEGEATVLTERRTLLMQSERVTEAVSEAEKVLDGTGIEEALARAARATGRICHLPGFEGSDEALPVAARAAAEAVERALIEIKEVMGSIAQLESLVDHDTSELEASEARLFALRAAGRKHNCDPDMLQDMRDSLQERLDLVEAGEDALITARKAEADARAKWHQAAGKLSDARKAAAGQLDKAIAKELGPLKLGRAVIKARVHPLPEGEGGASGIDRIEFEAETNPGAGFGPLRKIASGGELARVSLALKCALAEAGSAMTLIFDEADQGVGGAVAAAIGERLVSLGQDRQVFAITHSPQVAASAAAQWLVEKGAGKTGGTQIRGLDDSSRQEEIARMLSGAEVTAEARAAAGRLLEDA</sequence>
<feature type="coiled-coil region" evidence="12">
    <location>
        <begin position="161"/>
        <end position="188"/>
    </location>
</feature>
<evidence type="ECO:0000256" key="3">
    <source>
        <dbReference type="ARBA" id="ARBA00021315"/>
    </source>
</evidence>
<dbReference type="GO" id="GO:0009432">
    <property type="term" value="P:SOS response"/>
    <property type="evidence" value="ECO:0007669"/>
    <property type="project" value="TreeGrafter"/>
</dbReference>
<dbReference type="PATRIC" id="fig|1280946.3.peg.3534"/>
<dbReference type="InterPro" id="IPR016164">
    <property type="entry name" value="FAD-linked_Oxase-like_C"/>
</dbReference>
<dbReference type="Proteomes" id="UP000027037">
    <property type="component" value="Unassembled WGS sequence"/>
</dbReference>
<dbReference type="InterPro" id="IPR003395">
    <property type="entry name" value="RecF/RecN/SMC_N"/>
</dbReference>
<dbReference type="OrthoDB" id="9806954at2"/>
<dbReference type="InterPro" id="IPR027417">
    <property type="entry name" value="P-loop_NTPase"/>
</dbReference>
<evidence type="ECO:0000256" key="4">
    <source>
        <dbReference type="ARBA" id="ARBA00022630"/>
    </source>
</evidence>
<reference evidence="14 15" key="1">
    <citation type="journal article" date="2014" name="Antonie Van Leeuwenhoek">
        <title>Hyphomonas beringensis sp. nov. and Hyphomonas chukchiensis sp. nov., isolated from surface seawater of the Bering Sea and Chukchi Sea.</title>
        <authorList>
            <person name="Li C."/>
            <person name="Lai Q."/>
            <person name="Li G."/>
            <person name="Dong C."/>
            <person name="Wang J."/>
            <person name="Liao Y."/>
            <person name="Shao Z."/>
        </authorList>
    </citation>
    <scope>NUCLEOTIDE SEQUENCE [LARGE SCALE GENOMIC DNA]</scope>
    <source>
        <strain evidence="14 15">25B14_1</strain>
    </source>
</reference>
<dbReference type="GO" id="GO:0006310">
    <property type="term" value="P:DNA recombination"/>
    <property type="evidence" value="ECO:0007669"/>
    <property type="project" value="InterPro"/>
</dbReference>
<feature type="domain" description="RecF/RecN/SMC N-terminal" evidence="13">
    <location>
        <begin position="4"/>
        <end position="512"/>
    </location>
</feature>
<dbReference type="eggNOG" id="COG0497">
    <property type="taxonomic scope" value="Bacteria"/>
</dbReference>
<evidence type="ECO:0000313" key="14">
    <source>
        <dbReference type="EMBL" id="KCZ50537.1"/>
    </source>
</evidence>
<evidence type="ECO:0000256" key="6">
    <source>
        <dbReference type="ARBA" id="ARBA00022763"/>
    </source>
</evidence>